<evidence type="ECO:0000256" key="8">
    <source>
        <dbReference type="ARBA" id="ARBA00049560"/>
    </source>
</evidence>
<keyword evidence="5 9" id="KW-0472">Membrane</keyword>
<gene>
    <name evidence="10" type="ORF">PMAYCL1PPCAC_05106</name>
</gene>
<feature type="transmembrane region" description="Helical" evidence="9">
    <location>
        <begin position="110"/>
        <end position="133"/>
    </location>
</feature>
<organism evidence="10 11">
    <name type="scientific">Pristionchus mayeri</name>
    <dbReference type="NCBI Taxonomy" id="1317129"/>
    <lineage>
        <taxon>Eukaryota</taxon>
        <taxon>Metazoa</taxon>
        <taxon>Ecdysozoa</taxon>
        <taxon>Nematoda</taxon>
        <taxon>Chromadorea</taxon>
        <taxon>Rhabditida</taxon>
        <taxon>Rhabditina</taxon>
        <taxon>Diplogasteromorpha</taxon>
        <taxon>Diplogasteroidea</taxon>
        <taxon>Neodiplogasteridae</taxon>
        <taxon>Pristionchus</taxon>
    </lineage>
</organism>
<dbReference type="EC" id="3.3.2.2" evidence="6"/>
<evidence type="ECO:0000313" key="11">
    <source>
        <dbReference type="Proteomes" id="UP001328107"/>
    </source>
</evidence>
<proteinExistence type="inferred from homology"/>
<dbReference type="Pfam" id="PF07947">
    <property type="entry name" value="YhhN"/>
    <property type="match status" value="1"/>
</dbReference>
<feature type="transmembrane region" description="Helical" evidence="9">
    <location>
        <begin position="33"/>
        <end position="53"/>
    </location>
</feature>
<feature type="transmembrane region" description="Helical" evidence="9">
    <location>
        <begin position="60"/>
        <end position="78"/>
    </location>
</feature>
<comment type="similarity">
    <text evidence="2">Belongs to the TMEM86 family.</text>
</comment>
<feature type="transmembrane region" description="Helical" evidence="9">
    <location>
        <begin position="145"/>
        <end position="164"/>
    </location>
</feature>
<dbReference type="InterPro" id="IPR012506">
    <property type="entry name" value="TMEM86B-like"/>
</dbReference>
<keyword evidence="3 9" id="KW-0812">Transmembrane</keyword>
<evidence type="ECO:0000256" key="4">
    <source>
        <dbReference type="ARBA" id="ARBA00022989"/>
    </source>
</evidence>
<feature type="transmembrane region" description="Helical" evidence="9">
    <location>
        <begin position="84"/>
        <end position="103"/>
    </location>
</feature>
<dbReference type="Proteomes" id="UP001328107">
    <property type="component" value="Unassembled WGS sequence"/>
</dbReference>
<protein>
    <recommendedName>
        <fullName evidence="6">lysoplasmalogenase</fullName>
        <ecNumber evidence="6">3.3.2.2</ecNumber>
    </recommendedName>
</protein>
<reference evidence="11" key="1">
    <citation type="submission" date="2022-10" db="EMBL/GenBank/DDBJ databases">
        <title>Genome assembly of Pristionchus species.</title>
        <authorList>
            <person name="Yoshida K."/>
            <person name="Sommer R.J."/>
        </authorList>
    </citation>
    <scope>NUCLEOTIDE SEQUENCE [LARGE SCALE GENOMIC DNA]</scope>
    <source>
        <strain evidence="11">RS5460</strain>
    </source>
</reference>
<dbReference type="GO" id="GO:0016020">
    <property type="term" value="C:membrane"/>
    <property type="evidence" value="ECO:0007669"/>
    <property type="project" value="UniProtKB-SubCell"/>
</dbReference>
<comment type="catalytic activity">
    <reaction evidence="8">
        <text>a 1-O-(1Z-alkenyl)-sn-glycero-3-phosphocholine + H2O = a 2,3-saturated aldehyde + sn-glycerol 3-phosphocholine</text>
        <dbReference type="Rhea" id="RHEA:22544"/>
        <dbReference type="ChEBI" id="CHEBI:15377"/>
        <dbReference type="ChEBI" id="CHEBI:16870"/>
        <dbReference type="ChEBI" id="CHEBI:73359"/>
        <dbReference type="ChEBI" id="CHEBI:77287"/>
        <dbReference type="EC" id="3.3.2.2"/>
    </reaction>
</comment>
<evidence type="ECO:0000256" key="7">
    <source>
        <dbReference type="ARBA" id="ARBA00049458"/>
    </source>
</evidence>
<comment type="caution">
    <text evidence="10">The sequence shown here is derived from an EMBL/GenBank/DDBJ whole genome shotgun (WGS) entry which is preliminary data.</text>
</comment>
<evidence type="ECO:0000256" key="9">
    <source>
        <dbReference type="SAM" id="Phobius"/>
    </source>
</evidence>
<dbReference type="PANTHER" id="PTHR31885">
    <property type="entry name" value="GH04784P"/>
    <property type="match status" value="1"/>
</dbReference>
<keyword evidence="11" id="KW-1185">Reference proteome</keyword>
<evidence type="ECO:0000256" key="2">
    <source>
        <dbReference type="ARBA" id="ARBA00007375"/>
    </source>
</evidence>
<comment type="subcellular location">
    <subcellularLocation>
        <location evidence="1">Membrane</location>
        <topology evidence="1">Multi-pass membrane protein</topology>
    </subcellularLocation>
</comment>
<dbReference type="PANTHER" id="PTHR31885:SF6">
    <property type="entry name" value="GH04784P"/>
    <property type="match status" value="1"/>
</dbReference>
<dbReference type="AlphaFoldDB" id="A0AAN5CBB9"/>
<comment type="catalytic activity">
    <reaction evidence="7">
        <text>a 1-O-(1Z-alkenyl)-sn-glycero-3-phosphoethanolamine + H2O = a 2,3-saturated aldehyde + sn-glycero-3-phosphoethanolamine</text>
        <dbReference type="Rhea" id="RHEA:16905"/>
        <dbReference type="ChEBI" id="CHEBI:15377"/>
        <dbReference type="ChEBI" id="CHEBI:73359"/>
        <dbReference type="ChEBI" id="CHEBI:77288"/>
        <dbReference type="ChEBI" id="CHEBI:143890"/>
        <dbReference type="EC" id="3.3.2.2"/>
    </reaction>
</comment>
<evidence type="ECO:0000256" key="6">
    <source>
        <dbReference type="ARBA" id="ARBA00035673"/>
    </source>
</evidence>
<evidence type="ECO:0000256" key="1">
    <source>
        <dbReference type="ARBA" id="ARBA00004141"/>
    </source>
</evidence>
<sequence>MPDLHKAGVVYLAAIGNFFYQSNGFVKFYNEMYPYWKCVPVAVLILFVALHGAKLPLKTRVLLTIGLTGGCIGDYFIGIEQNGIIPGAVVFGIQHILYLLTFVPDTLRVCWPLVGALLAWNAVVGHFCMMPAINVVGFPSVALMSVYGLILSSGLIFSASQALYGSKKHPAYSPPILWRLLGFVSFVISDNCLIHDWSGFHVPYSEAIILITYFSSQYLFVRASISSEWHSKKAKKTKSK</sequence>
<evidence type="ECO:0000256" key="3">
    <source>
        <dbReference type="ARBA" id="ARBA00022692"/>
    </source>
</evidence>
<evidence type="ECO:0000313" key="10">
    <source>
        <dbReference type="EMBL" id="GMR34911.1"/>
    </source>
</evidence>
<accession>A0AAN5CBB9</accession>
<name>A0AAN5CBB9_9BILA</name>
<dbReference type="EMBL" id="BTRK01000002">
    <property type="protein sequence ID" value="GMR34911.1"/>
    <property type="molecule type" value="Genomic_DNA"/>
</dbReference>
<dbReference type="GO" id="GO:0047408">
    <property type="term" value="F:alkenylglycerophosphocholine hydrolase activity"/>
    <property type="evidence" value="ECO:0007669"/>
    <property type="project" value="UniProtKB-EC"/>
</dbReference>
<keyword evidence="4 9" id="KW-1133">Transmembrane helix</keyword>
<evidence type="ECO:0000256" key="5">
    <source>
        <dbReference type="ARBA" id="ARBA00023136"/>
    </source>
</evidence>